<feature type="domain" description="VWFA" evidence="3">
    <location>
        <begin position="169"/>
        <end position="360"/>
    </location>
</feature>
<dbReference type="SMART" id="SM00327">
    <property type="entry name" value="VWA"/>
    <property type="match status" value="1"/>
</dbReference>
<dbReference type="InterPro" id="IPR036465">
    <property type="entry name" value="vWFA_dom_sf"/>
</dbReference>
<keyword evidence="5" id="KW-1185">Reference proteome</keyword>
<dbReference type="SUPFAM" id="SSF53300">
    <property type="entry name" value="vWA-like"/>
    <property type="match status" value="1"/>
</dbReference>
<protein>
    <submittedName>
        <fullName evidence="4">VWA domain-containing protein</fullName>
    </submittedName>
</protein>
<dbReference type="RefSeq" id="WP_345825002.1">
    <property type="nucleotide sequence ID" value="NZ_JBDIML010000003.1"/>
</dbReference>
<feature type="signal peptide" evidence="2">
    <location>
        <begin position="1"/>
        <end position="19"/>
    </location>
</feature>
<feature type="region of interest" description="Disordered" evidence="1">
    <location>
        <begin position="24"/>
        <end position="61"/>
    </location>
</feature>
<dbReference type="InterPro" id="IPR002035">
    <property type="entry name" value="VWF_A"/>
</dbReference>
<feature type="chain" id="PRO_5047182153" evidence="2">
    <location>
        <begin position="20"/>
        <end position="471"/>
    </location>
</feature>
<feature type="compositionally biased region" description="Acidic residues" evidence="1">
    <location>
        <begin position="44"/>
        <end position="54"/>
    </location>
</feature>
<sequence>MKYKSFVISIILLAVLFIAGCKDDKDTKDSSPKDPPESEVVSGVEDEEAEEENDNQSKNQNTADLNFLGEVDDVPQKTNDVIQQVVGPYAGIDVRDDSVIDQVVEEVKKIEPLPEDATEEQLQSYFNYLYSLVAEDFPDPQDTIKKWEFGSFGNPDLPDSRFHFKENYNVEVLLDGSGSMGAYIGNQTMMEIAKEAIHNFMKQVPEEANVSLRVYGHKGTGSESDKELSCSTIEQVYGYAPYDEQSFKKELDAISPAGWTPLADALKQAQRALAEYDTENNTNLIYVVSDGIETCDGDPVAVAKSLSDSNAKPIINIIGFNVDSEAQAQLKEMAEVSGGIFSMANDQSELEDEFNRAEEVLEAWKDWKDEALDDVDSIRVDNNFDILRVSNEWGRKETRQSNNISRLARIFEDESIITFEQREYLRDLRDEVHIIIEDGQDEIVKELEGISAEKLDEIKQSINEKYNQGTE</sequence>
<feature type="compositionally biased region" description="Basic and acidic residues" evidence="1">
    <location>
        <begin position="24"/>
        <end position="36"/>
    </location>
</feature>
<proteinExistence type="predicted"/>
<comment type="caution">
    <text evidence="4">The sequence shown here is derived from an EMBL/GenBank/DDBJ whole genome shotgun (WGS) entry which is preliminary data.</text>
</comment>
<dbReference type="PROSITE" id="PS51257">
    <property type="entry name" value="PROKAR_LIPOPROTEIN"/>
    <property type="match status" value="1"/>
</dbReference>
<evidence type="ECO:0000256" key="2">
    <source>
        <dbReference type="SAM" id="SignalP"/>
    </source>
</evidence>
<dbReference type="Proteomes" id="UP001444625">
    <property type="component" value="Unassembled WGS sequence"/>
</dbReference>
<evidence type="ECO:0000313" key="5">
    <source>
        <dbReference type="Proteomes" id="UP001444625"/>
    </source>
</evidence>
<name>A0ABU9XGW6_9BACI</name>
<dbReference type="Pfam" id="PF00092">
    <property type="entry name" value="VWA"/>
    <property type="match status" value="1"/>
</dbReference>
<keyword evidence="2" id="KW-0732">Signal</keyword>
<evidence type="ECO:0000259" key="3">
    <source>
        <dbReference type="PROSITE" id="PS50234"/>
    </source>
</evidence>
<evidence type="ECO:0000256" key="1">
    <source>
        <dbReference type="SAM" id="MobiDB-lite"/>
    </source>
</evidence>
<reference evidence="4 5" key="1">
    <citation type="submission" date="2024-05" db="EMBL/GenBank/DDBJ databases">
        <authorList>
            <person name="Haq I."/>
            <person name="Ullah Z."/>
            <person name="Ahmad R."/>
            <person name="Li M."/>
            <person name="Tong Y."/>
        </authorList>
    </citation>
    <scope>NUCLEOTIDE SEQUENCE [LARGE SCALE GENOMIC DNA]</scope>
    <source>
        <strain evidence="4 5">16A2E</strain>
    </source>
</reference>
<organism evidence="4 5">
    <name type="scientific">Ornithinibacillus xuwenensis</name>
    <dbReference type="NCBI Taxonomy" id="3144668"/>
    <lineage>
        <taxon>Bacteria</taxon>
        <taxon>Bacillati</taxon>
        <taxon>Bacillota</taxon>
        <taxon>Bacilli</taxon>
        <taxon>Bacillales</taxon>
        <taxon>Bacillaceae</taxon>
        <taxon>Ornithinibacillus</taxon>
    </lineage>
</organism>
<dbReference type="PROSITE" id="PS50234">
    <property type="entry name" value="VWFA"/>
    <property type="match status" value="1"/>
</dbReference>
<dbReference type="EMBL" id="JBDIML010000003">
    <property type="protein sequence ID" value="MEN2767528.1"/>
    <property type="molecule type" value="Genomic_DNA"/>
</dbReference>
<accession>A0ABU9XGW6</accession>
<evidence type="ECO:0000313" key="4">
    <source>
        <dbReference type="EMBL" id="MEN2767528.1"/>
    </source>
</evidence>
<dbReference type="Gene3D" id="3.40.50.410">
    <property type="entry name" value="von Willebrand factor, type A domain"/>
    <property type="match status" value="1"/>
</dbReference>
<gene>
    <name evidence="4" type="ORF">ABC228_10040</name>
</gene>